<dbReference type="Pfam" id="PF02412">
    <property type="entry name" value="TSP_3"/>
    <property type="match status" value="6"/>
</dbReference>
<dbReference type="SUPFAM" id="SSF82895">
    <property type="entry name" value="TSP-1 type 1 repeat"/>
    <property type="match status" value="3"/>
</dbReference>
<organism evidence="16 17">
    <name type="scientific">Clavelina lepadiformis</name>
    <name type="common">Light-bulb sea squirt</name>
    <name type="synonym">Ascidia lepadiformis</name>
    <dbReference type="NCBI Taxonomy" id="159417"/>
    <lineage>
        <taxon>Eukaryota</taxon>
        <taxon>Metazoa</taxon>
        <taxon>Chordata</taxon>
        <taxon>Tunicata</taxon>
        <taxon>Ascidiacea</taxon>
        <taxon>Aplousobranchia</taxon>
        <taxon>Clavelinidae</taxon>
        <taxon>Clavelina</taxon>
    </lineage>
</organism>
<dbReference type="PROSITE" id="PS51236">
    <property type="entry name" value="TSP_CTER"/>
    <property type="match status" value="1"/>
</dbReference>
<keyword evidence="7" id="KW-0130">Cell adhesion</keyword>
<keyword evidence="3" id="KW-0358">Heparin-binding</keyword>
<evidence type="ECO:0000256" key="8">
    <source>
        <dbReference type="ARBA" id="ARBA00023157"/>
    </source>
</evidence>
<feature type="chain" id="PRO_5047317989" description="Thrombospondin" evidence="12">
    <location>
        <begin position="23"/>
        <end position="1195"/>
    </location>
</feature>
<evidence type="ECO:0000256" key="9">
    <source>
        <dbReference type="ARBA" id="ARBA00023180"/>
    </source>
</evidence>
<proteinExistence type="inferred from homology"/>
<keyword evidence="6 11" id="KW-0106">Calcium</keyword>
<keyword evidence="4 12" id="KW-0732">Signal</keyword>
<feature type="domain" description="VWFC" evidence="14">
    <location>
        <begin position="338"/>
        <end position="396"/>
    </location>
</feature>
<dbReference type="Pfam" id="PF00090">
    <property type="entry name" value="TSP_1"/>
    <property type="match status" value="3"/>
</dbReference>
<dbReference type="PROSITE" id="PS50184">
    <property type="entry name" value="VWFC_2"/>
    <property type="match status" value="1"/>
</dbReference>
<evidence type="ECO:0008006" key="18">
    <source>
        <dbReference type="Google" id="ProtNLM"/>
    </source>
</evidence>
<dbReference type="InterPro" id="IPR036383">
    <property type="entry name" value="TSP1_rpt_sf"/>
</dbReference>
<evidence type="ECO:0000256" key="4">
    <source>
        <dbReference type="ARBA" id="ARBA00022729"/>
    </source>
</evidence>
<feature type="repeat" description="TSP type-3" evidence="11">
    <location>
        <begin position="752"/>
        <end position="787"/>
    </location>
</feature>
<dbReference type="InterPro" id="IPR013320">
    <property type="entry name" value="ConA-like_dom_sf"/>
</dbReference>
<evidence type="ECO:0000256" key="12">
    <source>
        <dbReference type="SAM" id="SignalP"/>
    </source>
</evidence>
<dbReference type="PROSITE" id="PS50026">
    <property type="entry name" value="EGF_3"/>
    <property type="match status" value="1"/>
</dbReference>
<dbReference type="Gene3D" id="6.20.200.20">
    <property type="match status" value="1"/>
</dbReference>
<sequence length="1195" mass="131038">MRNLVALGLVGLLAIFATEINAETFDLFFMTDISSVVRSGGPAVHKVIRRVANRPDPFFDAYKFRDPLNNLNLVASDSQFRTFVSSVARSRGFIFSTTLKQSPKNQGVVVSVLPKEYSSVSDNLMLLVSNPRENAFEIHYKVGQRWRIVALDADFGSSKKSWKEVTLEVGDEGAKLYINCRLSSTAALTSDFYSNFDAENTEMRLAAPSRVTGANIDGFKGALHKVRFNVGSSLSEALSQQGCENPVHTLDEDPRRVQEDLPNARSPVAPEFDIGAPEIPETPFMTLTEELSRRALREMLSECGMTCGAPATGRNVTTIVKPDYKPGTRPGRSPLFAASCLDGDVLYQHGDSWKKSDCINCTCELGVRYCEKITCPVLSGCLDIIREPGECCSSCASDNQGFSPWSSWSECTVTCGIGSETRGRSCDGAHYPCDGPNLESRNCVRPACKTKVSRNGGWSFWTPWAPCSVTCGKGRMTRIRTCNSPTPQLDGAECVGNDRETKTCTKGPCPIDGVWGPWAPWSKCSATCNTGFRTRKRKCNNPKPRYGGEKCPGDHKETTACRTESCPIDGCLSNPCYSGVRCTSRKDGSFTCGACPEGTQGDGINCKDIDECQLVPDACFTYQGLHRCQNQLPGYSCLPCPPGYRGNQPSGIGPEYALANKQHCKVVNPCSDEENVCPENSECIFLGVGITPPFKCKCETGYATCAGCEGLVCADDTDLDGVADEAITCNRDGKEITCSGDNCVTIPNSGQEDAENDGIGDVCDDDDDNDRRYDNQDNCPLHYNPSQSDIDRDGVGDACDNCVHDRNSDQADTDENGEGDACAADIDGDGILNYNDNCDYVYNPDQTDSDRDGVGDACDNCPLVHNPPQSDRDSDGVGDECDNNLDIDEDGIQNDRDNCPYIANSNQADHDKDGIGDACDWDDDNDGVKDDKDNCRLVVNPSQLDLDGNGRGDECEGDFDGDNISDALDNCPNFAEISATDFRKYDMIKLDPAGTSQIDPVWVVRHKGREIIQTKNCDPGLAIGKDSFQAVDFSGTFFVNTGTDDDYAGFVFGYQSSSRFYVVMWKQVSQQYWKSKPSKAIGHGALQIKVVNSTTGPGEALRNALWHTGDTPDQVRTLWYDRQHQGWKDYVAYRWTLQHRPETGYIRVTMYEGKELMVDSGALYDKTYAGGRLGFFIFSQEMVFFSDMEYACKDT</sequence>
<dbReference type="PROSITE" id="PS51234">
    <property type="entry name" value="TSP3"/>
    <property type="match status" value="4"/>
</dbReference>
<dbReference type="SUPFAM" id="SSF103647">
    <property type="entry name" value="TSP type-3 repeat"/>
    <property type="match status" value="3"/>
</dbReference>
<dbReference type="Pfam" id="PF00093">
    <property type="entry name" value="VWC"/>
    <property type="match status" value="1"/>
</dbReference>
<evidence type="ECO:0000256" key="6">
    <source>
        <dbReference type="ARBA" id="ARBA00022837"/>
    </source>
</evidence>
<evidence type="ECO:0000256" key="5">
    <source>
        <dbReference type="ARBA" id="ARBA00022737"/>
    </source>
</evidence>
<dbReference type="InterPro" id="IPR003367">
    <property type="entry name" value="Thrombospondin_3-like_rpt"/>
</dbReference>
<feature type="repeat" description="TSP type-3" evidence="11">
    <location>
        <begin position="908"/>
        <end position="943"/>
    </location>
</feature>
<keyword evidence="8" id="KW-1015">Disulfide bond</keyword>
<dbReference type="Gene3D" id="2.10.25.10">
    <property type="entry name" value="Laminin"/>
    <property type="match status" value="2"/>
</dbReference>
<dbReference type="InterPro" id="IPR001007">
    <property type="entry name" value="VWF_dom"/>
</dbReference>
<dbReference type="SUPFAM" id="SSF57196">
    <property type="entry name" value="EGF/Laminin"/>
    <property type="match status" value="1"/>
</dbReference>
<dbReference type="InterPro" id="IPR000884">
    <property type="entry name" value="TSP1_rpt"/>
</dbReference>
<dbReference type="Gene3D" id="4.10.1080.10">
    <property type="entry name" value="TSP type-3 repeat"/>
    <property type="match status" value="2"/>
</dbReference>
<dbReference type="PRINTS" id="PR01705">
    <property type="entry name" value="TSP1REPEAT"/>
</dbReference>
<dbReference type="PROSITE" id="PS50092">
    <property type="entry name" value="TSP1"/>
    <property type="match status" value="3"/>
</dbReference>
<dbReference type="Proteomes" id="UP001642483">
    <property type="component" value="Unassembled WGS sequence"/>
</dbReference>
<evidence type="ECO:0000256" key="10">
    <source>
        <dbReference type="PROSITE-ProRule" id="PRU00076"/>
    </source>
</evidence>
<evidence type="ECO:0000259" key="15">
    <source>
        <dbReference type="PROSITE" id="PS51236"/>
    </source>
</evidence>
<dbReference type="Gene3D" id="2.20.100.10">
    <property type="entry name" value="Thrombospondin type-1 (TSP1) repeat"/>
    <property type="match status" value="3"/>
</dbReference>
<dbReference type="SUPFAM" id="SSF49899">
    <property type="entry name" value="Concanavalin A-like lectins/glucanases"/>
    <property type="match status" value="2"/>
</dbReference>
<name>A0ABP0FJJ8_CLALP</name>
<dbReference type="SMART" id="SM00179">
    <property type="entry name" value="EGF_CA"/>
    <property type="match status" value="2"/>
</dbReference>
<evidence type="ECO:0000256" key="1">
    <source>
        <dbReference type="ARBA" id="ARBA00009456"/>
    </source>
</evidence>
<dbReference type="SUPFAM" id="SSF57603">
    <property type="entry name" value="FnI-like domain"/>
    <property type="match status" value="1"/>
</dbReference>
<dbReference type="InterPro" id="IPR017897">
    <property type="entry name" value="Thrombospondin_3_rpt"/>
</dbReference>
<comment type="caution">
    <text evidence="10">Lacks conserved residue(s) required for the propagation of feature annotation.</text>
</comment>
<evidence type="ECO:0000259" key="13">
    <source>
        <dbReference type="PROSITE" id="PS50026"/>
    </source>
</evidence>
<dbReference type="PANTHER" id="PTHR10199:SF118">
    <property type="entry name" value="THROMBOSPONDIN"/>
    <property type="match status" value="1"/>
</dbReference>
<feature type="repeat" description="TSP type-3" evidence="11">
    <location>
        <begin position="870"/>
        <end position="907"/>
    </location>
</feature>
<feature type="domain" description="EGF-like" evidence="13">
    <location>
        <begin position="567"/>
        <end position="607"/>
    </location>
</feature>
<evidence type="ECO:0000259" key="14">
    <source>
        <dbReference type="PROSITE" id="PS50184"/>
    </source>
</evidence>
<dbReference type="InterPro" id="IPR001881">
    <property type="entry name" value="EGF-like_Ca-bd_dom"/>
</dbReference>
<dbReference type="SMART" id="SM00181">
    <property type="entry name" value="EGF"/>
    <property type="match status" value="3"/>
</dbReference>
<accession>A0ABP0FJJ8</accession>
<comment type="caution">
    <text evidence="16">The sequence shown here is derived from an EMBL/GenBank/DDBJ whole genome shotgun (WGS) entry which is preliminary data.</text>
</comment>
<keyword evidence="17" id="KW-1185">Reference proteome</keyword>
<gene>
    <name evidence="16" type="ORF">CVLEPA_LOCUS8142</name>
</gene>
<feature type="repeat" description="TSP type-3" evidence="11">
    <location>
        <begin position="811"/>
        <end position="846"/>
    </location>
</feature>
<feature type="domain" description="TSP C-terminal" evidence="15">
    <location>
        <begin position="983"/>
        <end position="1195"/>
    </location>
</feature>
<protein>
    <recommendedName>
        <fullName evidence="18">Thrombospondin</fullName>
    </recommendedName>
</protein>
<evidence type="ECO:0000313" key="17">
    <source>
        <dbReference type="Proteomes" id="UP001642483"/>
    </source>
</evidence>
<evidence type="ECO:0000256" key="7">
    <source>
        <dbReference type="ARBA" id="ARBA00022889"/>
    </source>
</evidence>
<dbReference type="SMART" id="SM00210">
    <property type="entry name" value="TSPN"/>
    <property type="match status" value="1"/>
</dbReference>
<dbReference type="InterPro" id="IPR048287">
    <property type="entry name" value="TSPN-like_N"/>
</dbReference>
<evidence type="ECO:0000256" key="11">
    <source>
        <dbReference type="PROSITE-ProRule" id="PRU00634"/>
    </source>
</evidence>
<dbReference type="InterPro" id="IPR000742">
    <property type="entry name" value="EGF"/>
</dbReference>
<evidence type="ECO:0000256" key="2">
    <source>
        <dbReference type="ARBA" id="ARBA00022536"/>
    </source>
</evidence>
<dbReference type="InterPro" id="IPR008859">
    <property type="entry name" value="Thrombospondin_C"/>
</dbReference>
<dbReference type="SMART" id="SM00209">
    <property type="entry name" value="TSP1"/>
    <property type="match status" value="3"/>
</dbReference>
<comment type="similarity">
    <text evidence="1">Belongs to the thrombospondin family.</text>
</comment>
<dbReference type="EMBL" id="CAWYQH010000046">
    <property type="protein sequence ID" value="CAK8678198.1"/>
    <property type="molecule type" value="Genomic_DNA"/>
</dbReference>
<keyword evidence="5" id="KW-0677">Repeat</keyword>
<dbReference type="SMART" id="SM00214">
    <property type="entry name" value="VWC"/>
    <property type="match status" value="1"/>
</dbReference>
<evidence type="ECO:0000256" key="3">
    <source>
        <dbReference type="ARBA" id="ARBA00022674"/>
    </source>
</evidence>
<keyword evidence="9" id="KW-0325">Glycoprotein</keyword>
<dbReference type="Pfam" id="PF05735">
    <property type="entry name" value="TSP_C"/>
    <property type="match status" value="1"/>
</dbReference>
<dbReference type="InterPro" id="IPR028974">
    <property type="entry name" value="TSP_type-3_rpt"/>
</dbReference>
<dbReference type="PANTHER" id="PTHR10199">
    <property type="entry name" value="THROMBOSPONDIN"/>
    <property type="match status" value="1"/>
</dbReference>
<evidence type="ECO:0000313" key="16">
    <source>
        <dbReference type="EMBL" id="CAK8678198.1"/>
    </source>
</evidence>
<feature type="signal peptide" evidence="12">
    <location>
        <begin position="1"/>
        <end position="22"/>
    </location>
</feature>
<reference evidence="16 17" key="1">
    <citation type="submission" date="2024-02" db="EMBL/GenBank/DDBJ databases">
        <authorList>
            <person name="Daric V."/>
            <person name="Darras S."/>
        </authorList>
    </citation>
    <scope>NUCLEOTIDE SEQUENCE [LARGE SCALE GENOMIC DNA]</scope>
</reference>
<dbReference type="Gene3D" id="2.60.120.200">
    <property type="match status" value="2"/>
</dbReference>
<keyword evidence="2 10" id="KW-0245">EGF-like domain</keyword>
<dbReference type="PROSITE" id="PS01208">
    <property type="entry name" value="VWFC_1"/>
    <property type="match status" value="1"/>
</dbReference>